<dbReference type="SUPFAM" id="SSF89796">
    <property type="entry name" value="CoA-transferase family III (CaiB/BaiF)"/>
    <property type="match status" value="1"/>
</dbReference>
<gene>
    <name evidence="1" type="ORF">Q5H94_07400</name>
</gene>
<comment type="caution">
    <text evidence="1">The sequence shown here is derived from an EMBL/GenBank/DDBJ whole genome shotgun (WGS) entry which is preliminary data.</text>
</comment>
<dbReference type="InterPro" id="IPR023606">
    <property type="entry name" value="CoA-Trfase_III_dom_1_sf"/>
</dbReference>
<dbReference type="InterPro" id="IPR044855">
    <property type="entry name" value="CoA-Trfase_III_dom3_sf"/>
</dbReference>
<dbReference type="PANTHER" id="PTHR48228:SF2">
    <property type="entry name" value="E-CINNAMOYL-COA:R-PHENYLLACTATE COA TRANSFERASE LARGE SUBUNIT"/>
    <property type="match status" value="1"/>
</dbReference>
<dbReference type="Pfam" id="PF02515">
    <property type="entry name" value="CoA_transf_3"/>
    <property type="match status" value="1"/>
</dbReference>
<dbReference type="Gene3D" id="3.30.1540.10">
    <property type="entry name" value="formyl-coa transferase, domain 3"/>
    <property type="match status" value="1"/>
</dbReference>
<organism evidence="1 2">
    <name type="scientific">Sphingomonas immobilis</name>
    <dbReference type="NCBI Taxonomy" id="3063997"/>
    <lineage>
        <taxon>Bacteria</taxon>
        <taxon>Pseudomonadati</taxon>
        <taxon>Pseudomonadota</taxon>
        <taxon>Alphaproteobacteria</taxon>
        <taxon>Sphingomonadales</taxon>
        <taxon>Sphingomonadaceae</taxon>
        <taxon>Sphingomonas</taxon>
    </lineage>
</organism>
<dbReference type="PANTHER" id="PTHR48228">
    <property type="entry name" value="SUCCINYL-COA--D-CITRAMALATE COA-TRANSFERASE"/>
    <property type="match status" value="1"/>
</dbReference>
<dbReference type="GO" id="GO:0016740">
    <property type="term" value="F:transferase activity"/>
    <property type="evidence" value="ECO:0007669"/>
    <property type="project" value="UniProtKB-KW"/>
</dbReference>
<proteinExistence type="predicted"/>
<dbReference type="InterPro" id="IPR050509">
    <property type="entry name" value="CoA-transferase_III"/>
</dbReference>
<name>A0ABT8ZX53_9SPHN</name>
<dbReference type="InterPro" id="IPR003673">
    <property type="entry name" value="CoA-Trfase_fam_III"/>
</dbReference>
<dbReference type="EMBL" id="JAUQSZ010000004">
    <property type="protein sequence ID" value="MDO7842146.1"/>
    <property type="molecule type" value="Genomic_DNA"/>
</dbReference>
<dbReference type="Proteomes" id="UP001176468">
    <property type="component" value="Unassembled WGS sequence"/>
</dbReference>
<keyword evidence="1" id="KW-0808">Transferase</keyword>
<accession>A0ABT8ZX53</accession>
<dbReference type="EC" id="2.8.3.-" evidence="1"/>
<reference evidence="1" key="1">
    <citation type="submission" date="2023-07" db="EMBL/GenBank/DDBJ databases">
        <authorList>
            <person name="Kim M.K."/>
        </authorList>
    </citation>
    <scope>NUCLEOTIDE SEQUENCE</scope>
    <source>
        <strain evidence="1">CA1-15</strain>
    </source>
</reference>
<keyword evidence="2" id="KW-1185">Reference proteome</keyword>
<sequence>MSGPLAGVRVIEVAMWAFVPSAGAILSDMGADVIKLEPPAGDPIRALVTGADVPGSSDGFVLSWENYNRGKRSVTLDLNVDGALDVLDRMLESADVFLTSLLPPARRRLGIDVEQIRTRHPKLIYAVGSGSGAHGPQAEKGGYDAITFWARGGIADAVTPPEQPYPLPMPSGAFGDCTSGAALAGGICAALYKRQATGAASVVDVSLLGTSLWSMQRTITEATIKRQKRLPRHGRTAMPNPLVNTYRTADDRFLALCMLQGQRYWPGFCEAVGRADLATDARYATAEARAANLTECVAEIDAIFATRSLADWRVALATQGGQWDVVQQPGELVDDEQVVANALMQDVDYGDGRSLKMVSAPMQFDRKALPARAAPEKGAGNDEVLAELGYDEDAIIDLKVAGIVY</sequence>
<dbReference type="RefSeq" id="WP_304560614.1">
    <property type="nucleotide sequence ID" value="NZ_JAUQSZ010000004.1"/>
</dbReference>
<dbReference type="Gene3D" id="3.40.50.10540">
    <property type="entry name" value="Crotonobetainyl-coa:carnitine coa-transferase, domain 1"/>
    <property type="match status" value="1"/>
</dbReference>
<protein>
    <submittedName>
        <fullName evidence="1">CoA transferase</fullName>
        <ecNumber evidence="1">2.8.3.-</ecNumber>
    </submittedName>
</protein>
<evidence type="ECO:0000313" key="1">
    <source>
        <dbReference type="EMBL" id="MDO7842146.1"/>
    </source>
</evidence>
<evidence type="ECO:0000313" key="2">
    <source>
        <dbReference type="Proteomes" id="UP001176468"/>
    </source>
</evidence>